<comment type="caution">
    <text evidence="1">The sequence shown here is derived from an EMBL/GenBank/DDBJ whole genome shotgun (WGS) entry which is preliminary data.</text>
</comment>
<dbReference type="EMBL" id="DRBS01000259">
    <property type="protein sequence ID" value="HDD44593.1"/>
    <property type="molecule type" value="Genomic_DNA"/>
</dbReference>
<organism evidence="1">
    <name type="scientific">Desulfofervidus auxilii</name>
    <dbReference type="NCBI Taxonomy" id="1621989"/>
    <lineage>
        <taxon>Bacteria</taxon>
        <taxon>Pseudomonadati</taxon>
        <taxon>Thermodesulfobacteriota</taxon>
        <taxon>Candidatus Desulfofervidia</taxon>
        <taxon>Candidatus Desulfofervidales</taxon>
        <taxon>Candidatus Desulfofervidaceae</taxon>
        <taxon>Candidatus Desulfofervidus</taxon>
    </lineage>
</organism>
<gene>
    <name evidence="1" type="ORF">ENG63_07025</name>
</gene>
<accession>A0A7C0U3F2</accession>
<dbReference type="AlphaFoldDB" id="A0A7C0U3F2"/>
<dbReference type="Proteomes" id="UP000886289">
    <property type="component" value="Unassembled WGS sequence"/>
</dbReference>
<protein>
    <submittedName>
        <fullName evidence="1">Uncharacterized protein</fullName>
    </submittedName>
</protein>
<evidence type="ECO:0000313" key="1">
    <source>
        <dbReference type="EMBL" id="HDD44593.1"/>
    </source>
</evidence>
<proteinExistence type="predicted"/>
<name>A0A7C0U3F2_DESA2</name>
<sequence length="100" mass="10541">MAKLRPEEVSLIDVAVCASSPSCRTATTPFGAPPGGAQRYVGRPVPWKNNPEAMPSGVRSGLAKAIDYSRACRGVKGVCVVRGKVMPCKAKCQMEHAGKL</sequence>
<reference evidence="1" key="1">
    <citation type="journal article" date="2020" name="mSystems">
        <title>Genome- and Community-Level Interaction Insights into Carbon Utilization and Element Cycling Functions of Hydrothermarchaeota in Hydrothermal Sediment.</title>
        <authorList>
            <person name="Zhou Z."/>
            <person name="Liu Y."/>
            <person name="Xu W."/>
            <person name="Pan J."/>
            <person name="Luo Z.H."/>
            <person name="Li M."/>
        </authorList>
    </citation>
    <scope>NUCLEOTIDE SEQUENCE [LARGE SCALE GENOMIC DNA]</scope>
    <source>
        <strain evidence="1">HyVt-233</strain>
    </source>
</reference>